<evidence type="ECO:0000256" key="17">
    <source>
        <dbReference type="ARBA" id="ARBA00032630"/>
    </source>
</evidence>
<comment type="caution">
    <text evidence="18">The sequence shown here is derived from an EMBL/GenBank/DDBJ whole genome shotgun (WGS) entry which is preliminary data.</text>
</comment>
<gene>
    <name evidence="18" type="ORF">L1049_026192</name>
</gene>
<keyword evidence="8" id="KW-0227">DNA damage</keyword>
<evidence type="ECO:0000256" key="2">
    <source>
        <dbReference type="ARBA" id="ARBA00004496"/>
    </source>
</evidence>
<keyword evidence="5" id="KW-0132">Cell division</keyword>
<dbReference type="GO" id="GO:0006302">
    <property type="term" value="P:double-strand break repair"/>
    <property type="evidence" value="ECO:0007669"/>
    <property type="project" value="TreeGrafter"/>
</dbReference>
<keyword evidence="6" id="KW-0053">Apoptosis</keyword>
<evidence type="ECO:0000256" key="15">
    <source>
        <dbReference type="ARBA" id="ARBA00025766"/>
    </source>
</evidence>
<evidence type="ECO:0000313" key="18">
    <source>
        <dbReference type="EMBL" id="KAK9270610.1"/>
    </source>
</evidence>
<protein>
    <recommendedName>
        <fullName evidence="3">BRISC and BRCA1-A complex member 2</fullName>
    </recommendedName>
    <alternativeName>
        <fullName evidence="16">BRCA1-A complex subunit BRE</fullName>
    </alternativeName>
    <alternativeName>
        <fullName evidence="17">BRCA1/BRCA2-containing complex subunit 45</fullName>
    </alternativeName>
</protein>
<dbReference type="GO" id="GO:0070552">
    <property type="term" value="C:BRISC complex"/>
    <property type="evidence" value="ECO:0007669"/>
    <property type="project" value="InterPro"/>
</dbReference>
<evidence type="ECO:0000256" key="3">
    <source>
        <dbReference type="ARBA" id="ARBA00019438"/>
    </source>
</evidence>
<evidence type="ECO:0000256" key="10">
    <source>
        <dbReference type="ARBA" id="ARBA00022786"/>
    </source>
</evidence>
<dbReference type="GO" id="GO:0051301">
    <property type="term" value="P:cell division"/>
    <property type="evidence" value="ECO:0007669"/>
    <property type="project" value="UniProtKB-KW"/>
</dbReference>
<dbReference type="GO" id="GO:0006325">
    <property type="term" value="P:chromatin organization"/>
    <property type="evidence" value="ECO:0007669"/>
    <property type="project" value="UniProtKB-KW"/>
</dbReference>
<evidence type="ECO:0000256" key="16">
    <source>
        <dbReference type="ARBA" id="ARBA00032491"/>
    </source>
</evidence>
<organism evidence="18 19">
    <name type="scientific">Liquidambar formosana</name>
    <name type="common">Formosan gum</name>
    <dbReference type="NCBI Taxonomy" id="63359"/>
    <lineage>
        <taxon>Eukaryota</taxon>
        <taxon>Viridiplantae</taxon>
        <taxon>Streptophyta</taxon>
        <taxon>Embryophyta</taxon>
        <taxon>Tracheophyta</taxon>
        <taxon>Spermatophyta</taxon>
        <taxon>Magnoliopsida</taxon>
        <taxon>eudicotyledons</taxon>
        <taxon>Gunneridae</taxon>
        <taxon>Pentapetalae</taxon>
        <taxon>Saxifragales</taxon>
        <taxon>Altingiaceae</taxon>
        <taxon>Liquidambar</taxon>
    </lineage>
</organism>
<proteinExistence type="inferred from homology"/>
<keyword evidence="13" id="KW-0539">Nucleus</keyword>
<dbReference type="Proteomes" id="UP001415857">
    <property type="component" value="Unassembled WGS sequence"/>
</dbReference>
<keyword evidence="10" id="KW-0833">Ubl conjugation pathway</keyword>
<comment type="similarity">
    <text evidence="15">Belongs to the BABAM2 family.</text>
</comment>
<reference evidence="18 19" key="1">
    <citation type="journal article" date="2024" name="Plant J.">
        <title>Genome sequences and population genomics reveal climatic adaptation and genomic divergence between two closely related sweetgum species.</title>
        <authorList>
            <person name="Xu W.Q."/>
            <person name="Ren C.Q."/>
            <person name="Zhang X.Y."/>
            <person name="Comes H.P."/>
            <person name="Liu X.H."/>
            <person name="Li Y.G."/>
            <person name="Kettle C.J."/>
            <person name="Jalonen R."/>
            <person name="Gaisberger H."/>
            <person name="Ma Y.Z."/>
            <person name="Qiu Y.X."/>
        </authorList>
    </citation>
    <scope>NUCLEOTIDE SEQUENCE [LARGE SCALE GENOMIC DNA]</scope>
    <source>
        <strain evidence="18">Hangzhou</strain>
    </source>
</reference>
<dbReference type="PANTHER" id="PTHR15189">
    <property type="entry name" value="BRISC AND BRCA1-A COMPLEX MEMBER 2"/>
    <property type="match status" value="1"/>
</dbReference>
<keyword evidence="4" id="KW-0963">Cytoplasm</keyword>
<dbReference type="Pfam" id="PF06113">
    <property type="entry name" value="BRE"/>
    <property type="match status" value="1"/>
</dbReference>
<name>A0AAP0NCS3_LIQFO</name>
<evidence type="ECO:0000256" key="8">
    <source>
        <dbReference type="ARBA" id="ARBA00022763"/>
    </source>
</evidence>
<evidence type="ECO:0000256" key="1">
    <source>
        <dbReference type="ARBA" id="ARBA00004123"/>
    </source>
</evidence>
<evidence type="ECO:0000256" key="6">
    <source>
        <dbReference type="ARBA" id="ARBA00022703"/>
    </source>
</evidence>
<evidence type="ECO:0000256" key="13">
    <source>
        <dbReference type="ARBA" id="ARBA00023242"/>
    </source>
</evidence>
<keyword evidence="7" id="KW-0677">Repeat</keyword>
<keyword evidence="19" id="KW-1185">Reference proteome</keyword>
<evidence type="ECO:0000256" key="11">
    <source>
        <dbReference type="ARBA" id="ARBA00022853"/>
    </source>
</evidence>
<evidence type="ECO:0000256" key="12">
    <source>
        <dbReference type="ARBA" id="ARBA00023204"/>
    </source>
</evidence>
<evidence type="ECO:0000256" key="9">
    <source>
        <dbReference type="ARBA" id="ARBA00022776"/>
    </source>
</evidence>
<evidence type="ECO:0000256" key="4">
    <source>
        <dbReference type="ARBA" id="ARBA00022490"/>
    </source>
</evidence>
<evidence type="ECO:0000256" key="7">
    <source>
        <dbReference type="ARBA" id="ARBA00022737"/>
    </source>
</evidence>
<dbReference type="InterPro" id="IPR010358">
    <property type="entry name" value="BRE"/>
</dbReference>
<evidence type="ECO:0000256" key="5">
    <source>
        <dbReference type="ARBA" id="ARBA00022618"/>
    </source>
</evidence>
<keyword evidence="12" id="KW-0234">DNA repair</keyword>
<dbReference type="GO" id="GO:0005737">
    <property type="term" value="C:cytoplasm"/>
    <property type="evidence" value="ECO:0007669"/>
    <property type="project" value="UniProtKB-SubCell"/>
</dbReference>
<keyword evidence="14" id="KW-0131">Cell cycle</keyword>
<keyword evidence="11" id="KW-0156">Chromatin regulator</keyword>
<dbReference type="AlphaFoldDB" id="A0AAP0NCS3"/>
<dbReference type="PANTHER" id="PTHR15189:SF7">
    <property type="entry name" value="BRISC AND BRCA1-A COMPLEX MEMBER 2"/>
    <property type="match status" value="1"/>
</dbReference>
<keyword evidence="9" id="KW-0498">Mitosis</keyword>
<evidence type="ECO:0000256" key="14">
    <source>
        <dbReference type="ARBA" id="ARBA00023306"/>
    </source>
</evidence>
<comment type="subcellular location">
    <subcellularLocation>
        <location evidence="2">Cytoplasm</location>
    </subcellularLocation>
    <subcellularLocation>
        <location evidence="1">Nucleus</location>
    </subcellularLocation>
</comment>
<dbReference type="EMBL" id="JBBPBK010000014">
    <property type="protein sequence ID" value="KAK9270610.1"/>
    <property type="molecule type" value="Genomic_DNA"/>
</dbReference>
<evidence type="ECO:0000313" key="19">
    <source>
        <dbReference type="Proteomes" id="UP001415857"/>
    </source>
</evidence>
<sequence>MAADTVPPFIAAQLNHLLTHSLLKVDQMWSGGKNHNLLDLFTLLIPFCLDFFSWYVIYNAQYPLAAPDIIFGPNDENFHLFHIAGEGEGDAKSPNNSLSEWNNKDPLRLLSLIHELREHYMSYWRKRVGEVDDAKLKFEFSTIIVVLTFIIVLQGIKMCMSSGVEKLEEVKFAVPIMDLDINKMVLGCPWRHQQKIYLQVIFLVGRKYLSAPSALRLKLASSSELKALFSIEDVNLPQWFDGMCMAGYLPNLEATLEEQALAPLFGRPVEADPIFCRKATFLAASGVFTFLVHFFLLTQFPKQQPALMLQSSQVNHENEAWKSGVLDPTVQPREAHMTIPTP</sequence>
<accession>A0AAP0NCS3</accession>